<reference evidence="1 2" key="1">
    <citation type="journal article" date="2023" name="Plants (Basel)">
        <title>Bridging the Gap: Combining Genomics and Transcriptomics Approaches to Understand Stylosanthes scabra, an Orphan Legume from the Brazilian Caatinga.</title>
        <authorList>
            <person name="Ferreira-Neto J.R.C."/>
            <person name="da Silva M.D."/>
            <person name="Binneck E."/>
            <person name="de Melo N.F."/>
            <person name="da Silva R.H."/>
            <person name="de Melo A.L.T.M."/>
            <person name="Pandolfi V."/>
            <person name="Bustamante F.O."/>
            <person name="Brasileiro-Vidal A.C."/>
            <person name="Benko-Iseppon A.M."/>
        </authorList>
    </citation>
    <scope>NUCLEOTIDE SEQUENCE [LARGE SCALE GENOMIC DNA]</scope>
    <source>
        <tissue evidence="1">Leaves</tissue>
    </source>
</reference>
<sequence length="263" mass="29968">MPTSLGISETRNWRIGVEDERLNMRTAMDICAWMLDGAIEDRACALSLASRKTHISAAVNRFRWYPSRFTEPFWNGFQDFMTIESIRLWGESIRICTEAKTPQLKSIREGLESTPHSKFHEPPKIESIRRITEPIRLRPVFKFNVQNALRIDSSSSESILKRRHMIFNSFQRLSGDEWSGYISWGLYAQDPATKLGISHGKEKGTPIASSGSVGLAMITDRTFQVQLQAWKVSEASVKISVCLAFSEVQVFRCMSRRTRGASE</sequence>
<keyword evidence="2" id="KW-1185">Reference proteome</keyword>
<evidence type="ECO:0000313" key="2">
    <source>
        <dbReference type="Proteomes" id="UP001341840"/>
    </source>
</evidence>
<organism evidence="1 2">
    <name type="scientific">Stylosanthes scabra</name>
    <dbReference type="NCBI Taxonomy" id="79078"/>
    <lineage>
        <taxon>Eukaryota</taxon>
        <taxon>Viridiplantae</taxon>
        <taxon>Streptophyta</taxon>
        <taxon>Embryophyta</taxon>
        <taxon>Tracheophyta</taxon>
        <taxon>Spermatophyta</taxon>
        <taxon>Magnoliopsida</taxon>
        <taxon>eudicotyledons</taxon>
        <taxon>Gunneridae</taxon>
        <taxon>Pentapetalae</taxon>
        <taxon>rosids</taxon>
        <taxon>fabids</taxon>
        <taxon>Fabales</taxon>
        <taxon>Fabaceae</taxon>
        <taxon>Papilionoideae</taxon>
        <taxon>50 kb inversion clade</taxon>
        <taxon>dalbergioids sensu lato</taxon>
        <taxon>Dalbergieae</taxon>
        <taxon>Pterocarpus clade</taxon>
        <taxon>Stylosanthes</taxon>
    </lineage>
</organism>
<dbReference type="EMBL" id="JASCZI010181403">
    <property type="protein sequence ID" value="MED6183054.1"/>
    <property type="molecule type" value="Genomic_DNA"/>
</dbReference>
<comment type="caution">
    <text evidence="1">The sequence shown here is derived from an EMBL/GenBank/DDBJ whole genome shotgun (WGS) entry which is preliminary data.</text>
</comment>
<accession>A0ABU6WCP3</accession>
<evidence type="ECO:0000313" key="1">
    <source>
        <dbReference type="EMBL" id="MED6183054.1"/>
    </source>
</evidence>
<proteinExistence type="predicted"/>
<dbReference type="Proteomes" id="UP001341840">
    <property type="component" value="Unassembled WGS sequence"/>
</dbReference>
<protein>
    <submittedName>
        <fullName evidence="1">Uncharacterized protein</fullName>
    </submittedName>
</protein>
<name>A0ABU6WCP3_9FABA</name>
<gene>
    <name evidence="1" type="ORF">PIB30_034479</name>
</gene>